<gene>
    <name evidence="3" type="ORF">PPERSA_03332</name>
</gene>
<feature type="compositionally biased region" description="Low complexity" evidence="2">
    <location>
        <begin position="476"/>
        <end position="492"/>
    </location>
</feature>
<feature type="region of interest" description="Disordered" evidence="2">
    <location>
        <begin position="694"/>
        <end position="751"/>
    </location>
</feature>
<keyword evidence="4" id="KW-1185">Reference proteome</keyword>
<evidence type="ECO:0000256" key="1">
    <source>
        <dbReference type="SAM" id="Coils"/>
    </source>
</evidence>
<dbReference type="OMA" id="RPMEFVF"/>
<feature type="compositionally biased region" description="Basic residues" evidence="2">
    <location>
        <begin position="493"/>
        <end position="503"/>
    </location>
</feature>
<feature type="region of interest" description="Disordered" evidence="2">
    <location>
        <begin position="476"/>
        <end position="506"/>
    </location>
</feature>
<feature type="compositionally biased region" description="Low complexity" evidence="2">
    <location>
        <begin position="304"/>
        <end position="314"/>
    </location>
</feature>
<feature type="compositionally biased region" description="Polar residues" evidence="2">
    <location>
        <begin position="259"/>
        <end position="272"/>
    </location>
</feature>
<evidence type="ECO:0000313" key="4">
    <source>
        <dbReference type="Proteomes" id="UP000054937"/>
    </source>
</evidence>
<dbReference type="EMBL" id="LDAU01000243">
    <property type="protein sequence ID" value="KRW98501.1"/>
    <property type="molecule type" value="Genomic_DNA"/>
</dbReference>
<dbReference type="Proteomes" id="UP000054937">
    <property type="component" value="Unassembled WGS sequence"/>
</dbReference>
<sequence length="751" mass="89975">MAEKNQCQTNFQMQNLKGNQKELIELENDNQKEGSDLEEVDILQDEDGNPLVDENEQYIKVTDGLDLEQYEFLENENGDYIKSSQGFYILKLKNQNQQLQIENENYIYNNSYGDSQKDDQNVNDQQCKQSEDNISIQSLPSLNDSHQKTQYYQQSQLNKTQSNSIFDRIKLNSRNHHQQQQEQRNYDKRTTSNSQQSKKYSQYSSKSSSTSRNYEKSFKNSPKANRNMNWNLVKRIRDGGIQAQNCKKKKKIRNKRRNSMYQSNSRSNSEFQQRNKKKSRLSRSPDNKKQEMKKKKSYRKKSRSSSYSSRSSSDSRFRRNNPINRYKGNKRYSERWGQRKFSQDYKYYAENINQNQNQDQHDIYNQYRQKASQNYHKHFQEKDKQRERKFNDDPIIQINYNKGDKKEEFKIEKPNLQPIDFTKQNQDITYFVIMGKKEDIQGFQNINMNQFNQQININQQQILSIQQANTVNQIFKTQDQQKQKQQSTSNNKSRSRSQSKNIKKNQEISQIINKPQEVQQNQVDENKNKIIQKDKISMQDLVKFNKKTVSELTNENKQKQKLEKQKYVDLERIITEEALGVNQNRKKNLQEQNDVKNLINTDQNEFAQQTNEVMHIEKRPYLPPDLQQRKEQKIQQDIVIQQQQQQKQQLEEEKEQQRIIDERIKNEETLKKQSTFQNNFINNNQDNQVINQNNNIQQDNNDNFNKNNQQQQQIADKNYNYDSDSESEKKSDKSSFDEKIDEYDQMLDNIF</sequence>
<dbReference type="InParanoid" id="A0A0V0Q8K4"/>
<evidence type="ECO:0000256" key="2">
    <source>
        <dbReference type="SAM" id="MobiDB-lite"/>
    </source>
</evidence>
<reference evidence="3 4" key="1">
    <citation type="journal article" date="2015" name="Sci. Rep.">
        <title>Genome of the facultative scuticociliatosis pathogen Pseudocohnilembus persalinus provides insight into its virulence through horizontal gene transfer.</title>
        <authorList>
            <person name="Xiong J."/>
            <person name="Wang G."/>
            <person name="Cheng J."/>
            <person name="Tian M."/>
            <person name="Pan X."/>
            <person name="Warren A."/>
            <person name="Jiang C."/>
            <person name="Yuan D."/>
            <person name="Miao W."/>
        </authorList>
    </citation>
    <scope>NUCLEOTIDE SEQUENCE [LARGE SCALE GENOMIC DNA]</scope>
    <source>
        <strain evidence="3">36N120E</strain>
    </source>
</reference>
<feature type="compositionally biased region" description="Low complexity" evidence="2">
    <location>
        <begin position="191"/>
        <end position="211"/>
    </location>
</feature>
<organism evidence="3 4">
    <name type="scientific">Pseudocohnilembus persalinus</name>
    <name type="common">Ciliate</name>
    <dbReference type="NCBI Taxonomy" id="266149"/>
    <lineage>
        <taxon>Eukaryota</taxon>
        <taxon>Sar</taxon>
        <taxon>Alveolata</taxon>
        <taxon>Ciliophora</taxon>
        <taxon>Intramacronucleata</taxon>
        <taxon>Oligohymenophorea</taxon>
        <taxon>Scuticociliatia</taxon>
        <taxon>Philasterida</taxon>
        <taxon>Pseudocohnilembidae</taxon>
        <taxon>Pseudocohnilembus</taxon>
    </lineage>
</organism>
<protein>
    <submittedName>
        <fullName evidence="3">Uncharacterized protein</fullName>
    </submittedName>
</protein>
<feature type="coiled-coil region" evidence="1">
    <location>
        <begin position="633"/>
        <end position="667"/>
    </location>
</feature>
<keyword evidence="1" id="KW-0175">Coiled coil</keyword>
<dbReference type="AlphaFoldDB" id="A0A0V0Q8K4"/>
<proteinExistence type="predicted"/>
<feature type="compositionally biased region" description="Basic residues" evidence="2">
    <location>
        <begin position="291"/>
        <end position="303"/>
    </location>
</feature>
<feature type="compositionally biased region" description="Low complexity" evidence="2">
    <location>
        <begin position="694"/>
        <end position="713"/>
    </location>
</feature>
<feature type="compositionally biased region" description="Basic residues" evidence="2">
    <location>
        <begin position="246"/>
        <end position="258"/>
    </location>
</feature>
<feature type="region of interest" description="Disordered" evidence="2">
    <location>
        <begin position="175"/>
        <end position="337"/>
    </location>
</feature>
<feature type="region of interest" description="Disordered" evidence="2">
    <location>
        <begin position="110"/>
        <end position="130"/>
    </location>
</feature>
<feature type="compositionally biased region" description="Polar residues" evidence="2">
    <location>
        <begin position="219"/>
        <end position="230"/>
    </location>
</feature>
<name>A0A0V0Q8K4_PSEPJ</name>
<comment type="caution">
    <text evidence="3">The sequence shown here is derived from an EMBL/GenBank/DDBJ whole genome shotgun (WGS) entry which is preliminary data.</text>
</comment>
<accession>A0A0V0Q8K4</accession>
<feature type="compositionally biased region" description="Basic and acidic residues" evidence="2">
    <location>
        <begin position="726"/>
        <end position="738"/>
    </location>
</feature>
<evidence type="ECO:0000313" key="3">
    <source>
        <dbReference type="EMBL" id="KRW98501.1"/>
    </source>
</evidence>